<dbReference type="GO" id="GO:0016787">
    <property type="term" value="F:hydrolase activity"/>
    <property type="evidence" value="ECO:0007669"/>
    <property type="project" value="UniProtKB-KW"/>
</dbReference>
<comment type="similarity">
    <text evidence="2">Belongs to the glycosyl hydrolases 36 family.</text>
</comment>
<evidence type="ECO:0000313" key="5">
    <source>
        <dbReference type="EMBL" id="KAK7202454.1"/>
    </source>
</evidence>
<gene>
    <name evidence="5" type="ORF">BZA70DRAFT_261655</name>
</gene>
<name>A0ABR1EXX8_9ASCO</name>
<dbReference type="EMBL" id="JBBJBU010000017">
    <property type="protein sequence ID" value="KAK7202454.1"/>
    <property type="molecule type" value="Genomic_DNA"/>
</dbReference>
<evidence type="ECO:0000256" key="2">
    <source>
        <dbReference type="ARBA" id="ARBA00007240"/>
    </source>
</evidence>
<dbReference type="PANTHER" id="PTHR31268:SF32">
    <property type="entry name" value="GALACTINOL--SUCROSE GALACTOSYLTRANSFERASE 2-RELATED"/>
    <property type="match status" value="1"/>
</dbReference>
<evidence type="ECO:0000313" key="6">
    <source>
        <dbReference type="Proteomes" id="UP001498771"/>
    </source>
</evidence>
<comment type="caution">
    <text evidence="5">The sequence shown here is derived from an EMBL/GenBank/DDBJ whole genome shotgun (WGS) entry which is preliminary data.</text>
</comment>
<dbReference type="Gene3D" id="3.20.20.70">
    <property type="entry name" value="Aldolase class I"/>
    <property type="match status" value="1"/>
</dbReference>
<evidence type="ECO:0000256" key="1">
    <source>
        <dbReference type="ARBA" id="ARBA00001255"/>
    </source>
</evidence>
<dbReference type="PANTHER" id="PTHR31268">
    <property type="match status" value="1"/>
</dbReference>
<sequence length="885" mass="98872">MDRIISVSLDPPLNSVSYAKSRVLEFDAFVVTTPELQELPPSFEIQIWWSTNDKEEWIASSLHLNRAREPLRLCSVASADAGVGASGKQNHIHQFSISFVPPYSASSLQFTARYRFEENTDWTWCGRIETNGVIELSRPRRNGGNAAPNLHDLFSEISTDLEASELVSEVPNSRAWKVSGLSAPSLTEPTRAALGKPIGMQRYLSLVRIQHSWMGPRHGTKDFFIDRESFMVLFQREDGYNVCVLPLSNLKNHLIFYLQSGGGKILFEVSNTASGHQTFSAFVGVSRDPMQAVQTAFYSLRSNVQTLSPYSSQLLNSAVPGESSDQSVEPTVQPIVTSGGLSRPVNGTWYEQWLDCMGFCTWNSMGIDVSHDKIMTALQSLEDAGIRVGLVIIDDGWQPTDSNRRLLAFEANEKFPNGLKFTVDSIKNKFPYVKHVAVWHALLGYWHGISPDGEIAKKYELTKGRLYNEDVYVVSGDSIKRFYDDYYGFLSSSGITVVKADVQMHIYDLEGDHIRQSDIYKQYQDALKLQSMRYFSRRIIYCMAMSPQYYYYALIQTNYTKPVLRNSDDFFPNIPSSHHWHVYCNAMNNTLTSLLHAVPDWDMFMTTVAPYSSMHAASRCFSGGPVYITDTPGFHDMEILSQIQAETTRGTSVCLRPSRQALALDPYFNLKDGRLMYLTNFYGGAGGFSLLAAFNINENDNAEFVEPIRRSMFSALATDSEYVVFSYKTGNTAEFSTSSNSSDDPALMLTQLKTNEWDIFTAAPLAVVKSQFKTTKIGAIGVLNKITGAAAIQRQQIVVPVTGRALLDIDVKVLGTLGIYISELSASGGMAAIAKLLITIQGLVMPMSSLSTQGNILKIDLDSAWRELDLQARWSNEISLRVYIT</sequence>
<reference evidence="5 6" key="1">
    <citation type="submission" date="2024-03" db="EMBL/GenBank/DDBJ databases">
        <title>Genome-scale model development and genomic sequencing of the oleaginous clade Lipomyces.</title>
        <authorList>
            <consortium name="Lawrence Berkeley National Laboratory"/>
            <person name="Czajka J.J."/>
            <person name="Han Y."/>
            <person name="Kim J."/>
            <person name="Mondo S.J."/>
            <person name="Hofstad B.A."/>
            <person name="Robles A."/>
            <person name="Haridas S."/>
            <person name="Riley R."/>
            <person name="LaButti K."/>
            <person name="Pangilinan J."/>
            <person name="Andreopoulos W."/>
            <person name="Lipzen A."/>
            <person name="Yan J."/>
            <person name="Wang M."/>
            <person name="Ng V."/>
            <person name="Grigoriev I.V."/>
            <person name="Spatafora J.W."/>
            <person name="Magnuson J.K."/>
            <person name="Baker S.E."/>
            <person name="Pomraning K.R."/>
        </authorList>
    </citation>
    <scope>NUCLEOTIDE SEQUENCE [LARGE SCALE GENOMIC DNA]</scope>
    <source>
        <strain evidence="5 6">Phaff 52-87</strain>
    </source>
</reference>
<dbReference type="Pfam" id="PF05691">
    <property type="entry name" value="Raffinose_syn"/>
    <property type="match status" value="2"/>
</dbReference>
<keyword evidence="6" id="KW-1185">Reference proteome</keyword>
<accession>A0ABR1EXX8</accession>
<dbReference type="RefSeq" id="XP_064765487.1">
    <property type="nucleotide sequence ID" value="XM_064910900.1"/>
</dbReference>
<protein>
    <submittedName>
        <fullName evidence="5">Glycoside hydrolase superfamily</fullName>
    </submittedName>
</protein>
<dbReference type="InterPro" id="IPR013785">
    <property type="entry name" value="Aldolase_TIM"/>
</dbReference>
<comment type="catalytic activity">
    <reaction evidence="4">
        <text>alpha-D-galactosyl-(1-&gt;3)-1D-myo-inositol + sucrose = raffinose + myo-inositol</text>
        <dbReference type="Rhea" id="RHEA:20161"/>
        <dbReference type="ChEBI" id="CHEBI:16634"/>
        <dbReference type="ChEBI" id="CHEBI:17268"/>
        <dbReference type="ChEBI" id="CHEBI:17505"/>
        <dbReference type="ChEBI" id="CHEBI:17992"/>
        <dbReference type="EC" id="2.4.1.82"/>
    </reaction>
</comment>
<keyword evidence="5" id="KW-0378">Hydrolase</keyword>
<comment type="catalytic activity">
    <reaction evidence="1">
        <text>Hydrolysis of terminal, non-reducing alpha-D-galactose residues in alpha-D-galactosides, including galactose oligosaccharides, galactomannans and galactolipids.</text>
        <dbReference type="EC" id="3.2.1.22"/>
    </reaction>
</comment>
<dbReference type="InterPro" id="IPR008811">
    <property type="entry name" value="Glycosyl_hydrolases_36"/>
</dbReference>
<dbReference type="Proteomes" id="UP001498771">
    <property type="component" value="Unassembled WGS sequence"/>
</dbReference>
<dbReference type="SUPFAM" id="SSF51445">
    <property type="entry name" value="(Trans)glycosidases"/>
    <property type="match status" value="1"/>
</dbReference>
<keyword evidence="3" id="KW-0119">Carbohydrate metabolism</keyword>
<proteinExistence type="inferred from homology"/>
<organism evidence="5 6">
    <name type="scientific">Myxozyma melibiosi</name>
    <dbReference type="NCBI Taxonomy" id="54550"/>
    <lineage>
        <taxon>Eukaryota</taxon>
        <taxon>Fungi</taxon>
        <taxon>Dikarya</taxon>
        <taxon>Ascomycota</taxon>
        <taxon>Saccharomycotina</taxon>
        <taxon>Lipomycetes</taxon>
        <taxon>Lipomycetales</taxon>
        <taxon>Lipomycetaceae</taxon>
        <taxon>Myxozyma</taxon>
    </lineage>
</organism>
<evidence type="ECO:0000256" key="4">
    <source>
        <dbReference type="ARBA" id="ARBA00049426"/>
    </source>
</evidence>
<evidence type="ECO:0000256" key="3">
    <source>
        <dbReference type="ARBA" id="ARBA00023277"/>
    </source>
</evidence>
<dbReference type="InterPro" id="IPR017853">
    <property type="entry name" value="GH"/>
</dbReference>
<dbReference type="GeneID" id="90036412"/>